<proteinExistence type="predicted"/>
<protein>
    <submittedName>
        <fullName evidence="1">4103_t:CDS:1</fullName>
    </submittedName>
</protein>
<evidence type="ECO:0000313" key="1">
    <source>
        <dbReference type="EMBL" id="CAG8681594.1"/>
    </source>
</evidence>
<name>A0ACA9NYH1_9GLOM</name>
<comment type="caution">
    <text evidence="1">The sequence shown here is derived from an EMBL/GenBank/DDBJ whole genome shotgun (WGS) entry which is preliminary data.</text>
</comment>
<feature type="non-terminal residue" evidence="1">
    <location>
        <position position="153"/>
    </location>
</feature>
<evidence type="ECO:0000313" key="2">
    <source>
        <dbReference type="Proteomes" id="UP000789860"/>
    </source>
</evidence>
<dbReference type="Proteomes" id="UP000789860">
    <property type="component" value="Unassembled WGS sequence"/>
</dbReference>
<sequence>SQQLLKTIHTALTEITINAPDFETLLFFKTASKLYREKLLPQNFTFSDKMVLLRRIAKKYSAAPLTDDVKKLKWDTVTYAHMLRKHDLSLLHLSVFPISIILYLPLYLFLIGLTIPGLIFFCPIGLIAQYVGKKQGENTMLYDENSLAVTQWP</sequence>
<dbReference type="EMBL" id="CAJVPM010032055">
    <property type="protein sequence ID" value="CAG8681594.1"/>
    <property type="molecule type" value="Genomic_DNA"/>
</dbReference>
<keyword evidence="2" id="KW-1185">Reference proteome</keyword>
<gene>
    <name evidence="1" type="ORF">SCALOS_LOCUS9757</name>
</gene>
<feature type="non-terminal residue" evidence="1">
    <location>
        <position position="1"/>
    </location>
</feature>
<accession>A0ACA9NYH1</accession>
<reference evidence="1" key="1">
    <citation type="submission" date="2021-06" db="EMBL/GenBank/DDBJ databases">
        <authorList>
            <person name="Kallberg Y."/>
            <person name="Tangrot J."/>
            <person name="Rosling A."/>
        </authorList>
    </citation>
    <scope>NUCLEOTIDE SEQUENCE</scope>
    <source>
        <strain evidence="1">AU212A</strain>
    </source>
</reference>
<organism evidence="1 2">
    <name type="scientific">Scutellospora calospora</name>
    <dbReference type="NCBI Taxonomy" id="85575"/>
    <lineage>
        <taxon>Eukaryota</taxon>
        <taxon>Fungi</taxon>
        <taxon>Fungi incertae sedis</taxon>
        <taxon>Mucoromycota</taxon>
        <taxon>Glomeromycotina</taxon>
        <taxon>Glomeromycetes</taxon>
        <taxon>Diversisporales</taxon>
        <taxon>Gigasporaceae</taxon>
        <taxon>Scutellospora</taxon>
    </lineage>
</organism>